<dbReference type="PROSITE" id="PS50943">
    <property type="entry name" value="HTH_CROC1"/>
    <property type="match status" value="1"/>
</dbReference>
<dbReference type="CDD" id="cd00093">
    <property type="entry name" value="HTH_XRE"/>
    <property type="match status" value="1"/>
</dbReference>
<dbReference type="InterPro" id="IPR010982">
    <property type="entry name" value="Lambda_DNA-bd_dom_sf"/>
</dbReference>
<dbReference type="Gene3D" id="1.10.260.40">
    <property type="entry name" value="lambda repressor-like DNA-binding domains"/>
    <property type="match status" value="1"/>
</dbReference>
<dbReference type="SUPFAM" id="SSF47413">
    <property type="entry name" value="lambda repressor-like DNA-binding domains"/>
    <property type="match status" value="1"/>
</dbReference>
<evidence type="ECO:0000313" key="3">
    <source>
        <dbReference type="Proteomes" id="UP000708298"/>
    </source>
</evidence>
<sequence length="144" mass="16074">MTVMDIRVINTEQDYRWAMNELDGYFENEPEVGTPDGDRLTVLSILVEDYERRIVGPIQKPAPHEAVKMSMEFRGATQADLAKLLGSRPKASELLAGKRSISAQQAVILHEAWNIPLDVLITRPAKKPRRALKKAVGPSHPHPA</sequence>
<feature type="domain" description="HTH cro/C1-type" evidence="1">
    <location>
        <begin position="67"/>
        <end position="120"/>
    </location>
</feature>
<comment type="caution">
    <text evidence="2">The sequence shown here is derived from an EMBL/GenBank/DDBJ whole genome shotgun (WGS) entry which is preliminary data.</text>
</comment>
<dbReference type="Proteomes" id="UP000708298">
    <property type="component" value="Unassembled WGS sequence"/>
</dbReference>
<dbReference type="AlphaFoldDB" id="A0A963YYC6"/>
<dbReference type="GO" id="GO:0003677">
    <property type="term" value="F:DNA binding"/>
    <property type="evidence" value="ECO:0007669"/>
    <property type="project" value="InterPro"/>
</dbReference>
<dbReference type="InterPro" id="IPR001387">
    <property type="entry name" value="Cro/C1-type_HTH"/>
</dbReference>
<reference evidence="2" key="2">
    <citation type="submission" date="2021-01" db="EMBL/GenBank/DDBJ databases">
        <authorList>
            <person name="Mieszkin S."/>
            <person name="Pouder E."/>
            <person name="Alain K."/>
        </authorList>
    </citation>
    <scope>NUCLEOTIDE SEQUENCE</scope>
    <source>
        <strain evidence="2">HW T2.11</strain>
    </source>
</reference>
<dbReference type="RefSeq" id="WP_227324128.1">
    <property type="nucleotide sequence ID" value="NZ_JAESVB010000040.1"/>
</dbReference>
<evidence type="ECO:0000259" key="1">
    <source>
        <dbReference type="PROSITE" id="PS50943"/>
    </source>
</evidence>
<organism evidence="2 3">
    <name type="scientific">Acidisoma silvae</name>
    <dbReference type="NCBI Taxonomy" id="2802396"/>
    <lineage>
        <taxon>Bacteria</taxon>
        <taxon>Pseudomonadati</taxon>
        <taxon>Pseudomonadota</taxon>
        <taxon>Alphaproteobacteria</taxon>
        <taxon>Acetobacterales</taxon>
        <taxon>Acidocellaceae</taxon>
        <taxon>Acidisoma</taxon>
    </lineage>
</organism>
<reference evidence="2" key="1">
    <citation type="journal article" date="2021" name="Microorganisms">
        <title>Acidisoma silvae sp. nov. and Acidisomacellulosilytica sp. nov., Two Acidophilic Bacteria Isolated from Decaying Wood, Hydrolyzing Cellulose and Producing Poly-3-hydroxybutyrate.</title>
        <authorList>
            <person name="Mieszkin S."/>
            <person name="Pouder E."/>
            <person name="Uroz S."/>
            <person name="Simon-Colin C."/>
            <person name="Alain K."/>
        </authorList>
    </citation>
    <scope>NUCLEOTIDE SEQUENCE</scope>
    <source>
        <strain evidence="2">HW T2.11</strain>
    </source>
</reference>
<accession>A0A963YYC6</accession>
<protein>
    <submittedName>
        <fullName evidence="2">XRE family transcriptional regulator</fullName>
    </submittedName>
</protein>
<name>A0A963YYC6_9PROT</name>
<keyword evidence="3" id="KW-1185">Reference proteome</keyword>
<proteinExistence type="predicted"/>
<dbReference type="EMBL" id="JAESVB010000040">
    <property type="protein sequence ID" value="MCB8878483.1"/>
    <property type="molecule type" value="Genomic_DNA"/>
</dbReference>
<evidence type="ECO:0000313" key="2">
    <source>
        <dbReference type="EMBL" id="MCB8878483.1"/>
    </source>
</evidence>
<gene>
    <name evidence="2" type="ORF">ASILVAE211_25125</name>
</gene>